<name>A0A1Y2GG54_9FUNG</name>
<comment type="caution">
    <text evidence="7">The sequence shown here is derived from an EMBL/GenBank/DDBJ whole genome shotgun (WGS) entry which is preliminary data.</text>
</comment>
<dbReference type="RefSeq" id="XP_021877651.1">
    <property type="nucleotide sequence ID" value="XM_022030513.1"/>
</dbReference>
<keyword evidence="4" id="KW-0560">Oxidoreductase</keyword>
<dbReference type="InterPro" id="IPR002938">
    <property type="entry name" value="FAD-bd"/>
</dbReference>
<protein>
    <recommendedName>
        <fullName evidence="6">FAD-binding domain-containing protein</fullName>
    </recommendedName>
</protein>
<dbReference type="AlphaFoldDB" id="A0A1Y2GG54"/>
<feature type="region of interest" description="Disordered" evidence="5">
    <location>
        <begin position="430"/>
        <end position="454"/>
    </location>
</feature>
<dbReference type="STRING" id="64571.A0A1Y2GG54"/>
<dbReference type="EMBL" id="MCFF01000044">
    <property type="protein sequence ID" value="ORZ06730.1"/>
    <property type="molecule type" value="Genomic_DNA"/>
</dbReference>
<evidence type="ECO:0000256" key="5">
    <source>
        <dbReference type="SAM" id="MobiDB-lite"/>
    </source>
</evidence>
<dbReference type="Proteomes" id="UP000193648">
    <property type="component" value="Unassembled WGS sequence"/>
</dbReference>
<keyword evidence="3" id="KW-0274">FAD</keyword>
<dbReference type="GeneID" id="33572355"/>
<evidence type="ECO:0000259" key="6">
    <source>
        <dbReference type="Pfam" id="PF01494"/>
    </source>
</evidence>
<dbReference type="OrthoDB" id="10029326at2759"/>
<gene>
    <name evidence="7" type="ORF">BCR41DRAFT_424980</name>
</gene>
<accession>A0A1Y2GG54</accession>
<evidence type="ECO:0000256" key="3">
    <source>
        <dbReference type="ARBA" id="ARBA00022827"/>
    </source>
</evidence>
<keyword evidence="2" id="KW-0285">Flavoprotein</keyword>
<evidence type="ECO:0000313" key="8">
    <source>
        <dbReference type="Proteomes" id="UP000193648"/>
    </source>
</evidence>
<evidence type="ECO:0000313" key="7">
    <source>
        <dbReference type="EMBL" id="ORZ06730.1"/>
    </source>
</evidence>
<dbReference type="Pfam" id="PF01494">
    <property type="entry name" value="FAD_binding_3"/>
    <property type="match status" value="1"/>
</dbReference>
<dbReference type="InterPro" id="IPR050562">
    <property type="entry name" value="FAD_mOase_fung"/>
</dbReference>
<reference evidence="7 8" key="1">
    <citation type="submission" date="2016-07" db="EMBL/GenBank/DDBJ databases">
        <title>Pervasive Adenine N6-methylation of Active Genes in Fungi.</title>
        <authorList>
            <consortium name="DOE Joint Genome Institute"/>
            <person name="Mondo S.J."/>
            <person name="Dannebaum R.O."/>
            <person name="Kuo R.C."/>
            <person name="Labutti K."/>
            <person name="Haridas S."/>
            <person name="Kuo A."/>
            <person name="Salamov A."/>
            <person name="Ahrendt S.R."/>
            <person name="Lipzen A."/>
            <person name="Sullivan W."/>
            <person name="Andreopoulos W.B."/>
            <person name="Clum A."/>
            <person name="Lindquist E."/>
            <person name="Daum C."/>
            <person name="Ramamoorthy G.K."/>
            <person name="Gryganskyi A."/>
            <person name="Culley D."/>
            <person name="Magnuson J.K."/>
            <person name="James T.Y."/>
            <person name="O'Malley M.A."/>
            <person name="Stajich J.E."/>
            <person name="Spatafora J.W."/>
            <person name="Visel A."/>
            <person name="Grigoriev I.V."/>
        </authorList>
    </citation>
    <scope>NUCLEOTIDE SEQUENCE [LARGE SCALE GENOMIC DNA]</scope>
    <source>
        <strain evidence="7 8">NRRL 3116</strain>
    </source>
</reference>
<dbReference type="GO" id="GO:0071949">
    <property type="term" value="F:FAD binding"/>
    <property type="evidence" value="ECO:0007669"/>
    <property type="project" value="InterPro"/>
</dbReference>
<evidence type="ECO:0000256" key="2">
    <source>
        <dbReference type="ARBA" id="ARBA00022630"/>
    </source>
</evidence>
<dbReference type="InterPro" id="IPR036188">
    <property type="entry name" value="FAD/NAD-bd_sf"/>
</dbReference>
<comment type="similarity">
    <text evidence="1">Belongs to the paxM FAD-dependent monooxygenase family.</text>
</comment>
<keyword evidence="8" id="KW-1185">Reference proteome</keyword>
<evidence type="ECO:0000256" key="4">
    <source>
        <dbReference type="ARBA" id="ARBA00023002"/>
    </source>
</evidence>
<dbReference type="GO" id="GO:0004497">
    <property type="term" value="F:monooxygenase activity"/>
    <property type="evidence" value="ECO:0007669"/>
    <property type="project" value="InterPro"/>
</dbReference>
<sequence>MEQPPKKLTVTIVGGGIGGLSLANMFEQAGIEYIILEKAKTIRALGSSLGLDASTLRVIEQLGLLDEFMKVSKPVRQFNFYNESIQPIGIVDFSCMTEIGGYPAIILDRPAFYNCLLKKLPKEKILYGKKVEDIEQDDNSATVRCADGSSYTSDIVIGADGAYSAVRRNIYSTLNTKGLLPLSDAQPLSFDQHCLVGVSAPIDPKDDEMLRRETCDFEIVIPKTDPFYAIYMPLPGNRLSWAVIHNVPRAEALEGEARLSEWGPEASSEMIEFVRHQRSPLKGKTLGDIIDMTDKSLISKIALEEKYFQTWYHGRVVLLGDACHKVVPSAGLGANLAILDGVHLCNLLVDMPSPTRENISLIFENYFEKRSKIAQDALNNARQFGKIMSNKGIMADVVRKVFLNYIPDWMTRWSNAQRLQYRPQLHFLPEVPDRGSSKPQPPEPRMFVSVQAAS</sequence>
<dbReference type="PRINTS" id="PR00420">
    <property type="entry name" value="RNGMNOXGNASE"/>
</dbReference>
<organism evidence="7 8">
    <name type="scientific">Lobosporangium transversale</name>
    <dbReference type="NCBI Taxonomy" id="64571"/>
    <lineage>
        <taxon>Eukaryota</taxon>
        <taxon>Fungi</taxon>
        <taxon>Fungi incertae sedis</taxon>
        <taxon>Mucoromycota</taxon>
        <taxon>Mortierellomycotina</taxon>
        <taxon>Mortierellomycetes</taxon>
        <taxon>Mortierellales</taxon>
        <taxon>Mortierellaceae</taxon>
        <taxon>Lobosporangium</taxon>
    </lineage>
</organism>
<proteinExistence type="inferred from homology"/>
<dbReference type="PANTHER" id="PTHR47356:SF2">
    <property type="entry name" value="FAD-BINDING DOMAIN-CONTAINING PROTEIN-RELATED"/>
    <property type="match status" value="1"/>
</dbReference>
<dbReference type="SUPFAM" id="SSF51905">
    <property type="entry name" value="FAD/NAD(P)-binding domain"/>
    <property type="match status" value="1"/>
</dbReference>
<dbReference type="InParanoid" id="A0A1Y2GG54"/>
<evidence type="ECO:0000256" key="1">
    <source>
        <dbReference type="ARBA" id="ARBA00007992"/>
    </source>
</evidence>
<feature type="domain" description="FAD-binding" evidence="6">
    <location>
        <begin position="8"/>
        <end position="380"/>
    </location>
</feature>
<dbReference type="PANTHER" id="PTHR47356">
    <property type="entry name" value="FAD-DEPENDENT MONOOXYGENASE ASQG-RELATED"/>
    <property type="match status" value="1"/>
</dbReference>
<dbReference type="Gene3D" id="3.50.50.60">
    <property type="entry name" value="FAD/NAD(P)-binding domain"/>
    <property type="match status" value="1"/>
</dbReference>